<dbReference type="Gene3D" id="3.40.440.10">
    <property type="entry name" value="Adenylosuccinate Synthetase, subunit A, domain 1"/>
    <property type="match status" value="1"/>
</dbReference>
<dbReference type="InterPro" id="IPR042110">
    <property type="entry name" value="Adenylosuccinate_synth_dom2"/>
</dbReference>
<dbReference type="Gene3D" id="3.90.170.10">
    <property type="entry name" value="Adenylosuccinate Synthetase, subunit A, domain 3"/>
    <property type="match status" value="1"/>
</dbReference>
<sequence length="424" mass="46368">MPVTAIVGAQWGDEGKGKIVDMLSERVDIIARYQGGANAGHTVVVGQEQYILHLIPSGVLREGKVCVIGSGVVLDPEAFLSEVEELESRGVKVQGSLFISGRAHLIMPYHKKIDAAAERHSKKGKIGTTGRGIGPAYSDKAARIGLRVADLYRPDYFHSRMERAVEQKNILFEHLYKEKRVDLDEIFEQYANYADRLKDFTADTGYMLRDALAEGKNVLAEGAQGAMLDIDHGTYPYVTSSQSIAGGVCMGLGIPPQAVTEVIGIMKAYTTRVGEGPFPTELDDSSGKKLRDDGGEYGATTGRPRRCGWLDTVVGRYSVDVNGVTSIALTKLDVLDDFDEIKICVSYKLDGQTITEMPEETVSLEKVEPVYETLPGWKKSTNDIDNYENLPDAAKRYIARVEELVNAPVSIVSTGVSRTATIIR</sequence>
<evidence type="ECO:0000256" key="2">
    <source>
        <dbReference type="ARBA" id="ARBA00011738"/>
    </source>
</evidence>
<evidence type="ECO:0000256" key="8">
    <source>
        <dbReference type="ARBA" id="ARBA00023134"/>
    </source>
</evidence>
<dbReference type="SMART" id="SM00788">
    <property type="entry name" value="Adenylsucc_synt"/>
    <property type="match status" value="1"/>
</dbReference>
<dbReference type="AlphaFoldDB" id="A0A3B1BMC4"/>
<dbReference type="InterPro" id="IPR042111">
    <property type="entry name" value="Adenylosuccinate_synth_dom3"/>
</dbReference>
<keyword evidence="7" id="KW-0460">Magnesium</keyword>
<evidence type="ECO:0000313" key="10">
    <source>
        <dbReference type="EMBL" id="VAX19516.1"/>
    </source>
</evidence>
<reference evidence="10" key="1">
    <citation type="submission" date="2018-06" db="EMBL/GenBank/DDBJ databases">
        <authorList>
            <person name="Zhirakovskaya E."/>
        </authorList>
    </citation>
    <scope>NUCLEOTIDE SEQUENCE</scope>
</reference>
<evidence type="ECO:0000256" key="3">
    <source>
        <dbReference type="ARBA" id="ARBA00022598"/>
    </source>
</evidence>
<dbReference type="InterPro" id="IPR033128">
    <property type="entry name" value="Adenylosuccin_syn_Lys_AS"/>
</dbReference>
<keyword evidence="3 10" id="KW-0436">Ligase</keyword>
<dbReference type="GO" id="GO:0046040">
    <property type="term" value="P:IMP metabolic process"/>
    <property type="evidence" value="ECO:0007669"/>
    <property type="project" value="TreeGrafter"/>
</dbReference>
<dbReference type="SUPFAM" id="SSF52540">
    <property type="entry name" value="P-loop containing nucleoside triphosphate hydrolases"/>
    <property type="match status" value="1"/>
</dbReference>
<dbReference type="PROSITE" id="PS01266">
    <property type="entry name" value="ADENYLOSUCCIN_SYN_1"/>
    <property type="match status" value="1"/>
</dbReference>
<dbReference type="InterPro" id="IPR018220">
    <property type="entry name" value="Adenylosuccin_syn_GTP-bd"/>
</dbReference>
<dbReference type="FunFam" id="3.90.170.10:FF:000001">
    <property type="entry name" value="Adenylosuccinate synthetase"/>
    <property type="match status" value="1"/>
</dbReference>
<dbReference type="EMBL" id="UOGA01000158">
    <property type="protein sequence ID" value="VAX19516.1"/>
    <property type="molecule type" value="Genomic_DNA"/>
</dbReference>
<name>A0A3B1BMC4_9ZZZZ</name>
<feature type="compositionally biased region" description="Basic and acidic residues" evidence="9">
    <location>
        <begin position="285"/>
        <end position="294"/>
    </location>
</feature>
<dbReference type="CDD" id="cd03108">
    <property type="entry name" value="AdSS"/>
    <property type="match status" value="1"/>
</dbReference>
<keyword evidence="8" id="KW-0342">GTP-binding</keyword>
<evidence type="ECO:0000256" key="7">
    <source>
        <dbReference type="ARBA" id="ARBA00022842"/>
    </source>
</evidence>
<evidence type="ECO:0000256" key="1">
    <source>
        <dbReference type="ARBA" id="ARBA00001946"/>
    </source>
</evidence>
<dbReference type="EC" id="6.3.4.4" evidence="10"/>
<comment type="subunit">
    <text evidence="2">Homodimer.</text>
</comment>
<comment type="cofactor">
    <cofactor evidence="1">
        <name>Mg(2+)</name>
        <dbReference type="ChEBI" id="CHEBI:18420"/>
    </cofactor>
</comment>
<evidence type="ECO:0000256" key="9">
    <source>
        <dbReference type="SAM" id="MobiDB-lite"/>
    </source>
</evidence>
<dbReference type="FunFam" id="1.10.300.10:FF:000001">
    <property type="entry name" value="Adenylosuccinate synthetase"/>
    <property type="match status" value="1"/>
</dbReference>
<dbReference type="PANTHER" id="PTHR11846">
    <property type="entry name" value="ADENYLOSUCCINATE SYNTHETASE"/>
    <property type="match status" value="1"/>
</dbReference>
<evidence type="ECO:0000256" key="6">
    <source>
        <dbReference type="ARBA" id="ARBA00022755"/>
    </source>
</evidence>
<dbReference type="InterPro" id="IPR001114">
    <property type="entry name" value="Adenylosuccinate_synthetase"/>
</dbReference>
<dbReference type="InterPro" id="IPR042109">
    <property type="entry name" value="Adenylosuccinate_synth_dom1"/>
</dbReference>
<dbReference type="PROSITE" id="PS00513">
    <property type="entry name" value="ADENYLOSUCCIN_SYN_2"/>
    <property type="match status" value="1"/>
</dbReference>
<dbReference type="Gene3D" id="1.10.300.10">
    <property type="entry name" value="Adenylosuccinate Synthetase, subunit A, domain 2"/>
    <property type="match status" value="1"/>
</dbReference>
<dbReference type="GO" id="GO:0005737">
    <property type="term" value="C:cytoplasm"/>
    <property type="evidence" value="ECO:0007669"/>
    <property type="project" value="TreeGrafter"/>
</dbReference>
<dbReference type="GO" id="GO:0046872">
    <property type="term" value="F:metal ion binding"/>
    <property type="evidence" value="ECO:0007669"/>
    <property type="project" value="UniProtKB-KW"/>
</dbReference>
<keyword evidence="5" id="KW-0547">Nucleotide-binding</keyword>
<gene>
    <name evidence="10" type="ORF">MNBD_NITROSPINAE04-2466</name>
</gene>
<proteinExistence type="inferred from homology"/>
<dbReference type="NCBIfam" id="NF002223">
    <property type="entry name" value="PRK01117.1"/>
    <property type="match status" value="1"/>
</dbReference>
<dbReference type="GO" id="GO:0044208">
    <property type="term" value="P:'de novo' AMP biosynthetic process"/>
    <property type="evidence" value="ECO:0007669"/>
    <property type="project" value="TreeGrafter"/>
</dbReference>
<dbReference type="GO" id="GO:0004019">
    <property type="term" value="F:adenylosuccinate synthase activity"/>
    <property type="evidence" value="ECO:0007669"/>
    <property type="project" value="UniProtKB-EC"/>
</dbReference>
<protein>
    <submittedName>
        <fullName evidence="10">Adenylosuccinate synthetase</fullName>
        <ecNumber evidence="10">6.3.4.4</ecNumber>
    </submittedName>
</protein>
<dbReference type="PANTHER" id="PTHR11846:SF0">
    <property type="entry name" value="ADENYLOSUCCINATE SYNTHETASE"/>
    <property type="match status" value="1"/>
</dbReference>
<evidence type="ECO:0000256" key="4">
    <source>
        <dbReference type="ARBA" id="ARBA00022723"/>
    </source>
</evidence>
<dbReference type="NCBIfam" id="TIGR00184">
    <property type="entry name" value="purA"/>
    <property type="match status" value="1"/>
</dbReference>
<feature type="region of interest" description="Disordered" evidence="9">
    <location>
        <begin position="277"/>
        <end position="297"/>
    </location>
</feature>
<accession>A0A3B1BMC4</accession>
<keyword evidence="4" id="KW-0479">Metal-binding</keyword>
<evidence type="ECO:0000256" key="5">
    <source>
        <dbReference type="ARBA" id="ARBA00022741"/>
    </source>
</evidence>
<dbReference type="Pfam" id="PF00709">
    <property type="entry name" value="Adenylsucc_synt"/>
    <property type="match status" value="1"/>
</dbReference>
<keyword evidence="6" id="KW-0658">Purine biosynthesis</keyword>
<dbReference type="InterPro" id="IPR027417">
    <property type="entry name" value="P-loop_NTPase"/>
</dbReference>
<organism evidence="10">
    <name type="scientific">hydrothermal vent metagenome</name>
    <dbReference type="NCBI Taxonomy" id="652676"/>
    <lineage>
        <taxon>unclassified sequences</taxon>
        <taxon>metagenomes</taxon>
        <taxon>ecological metagenomes</taxon>
    </lineage>
</organism>
<dbReference type="HAMAP" id="MF_00011">
    <property type="entry name" value="Adenylosucc_synth"/>
    <property type="match status" value="1"/>
</dbReference>
<dbReference type="GO" id="GO:0005525">
    <property type="term" value="F:GTP binding"/>
    <property type="evidence" value="ECO:0007669"/>
    <property type="project" value="UniProtKB-KW"/>
</dbReference>